<dbReference type="Gene3D" id="3.30.60.10">
    <property type="entry name" value="Endochitinase-like"/>
    <property type="match status" value="2"/>
</dbReference>
<keyword evidence="5" id="KW-0472">Membrane</keyword>
<evidence type="ECO:0000259" key="6">
    <source>
        <dbReference type="PROSITE" id="PS50941"/>
    </source>
</evidence>
<feature type="transmembrane region" description="Helical" evidence="5">
    <location>
        <begin position="401"/>
        <end position="425"/>
    </location>
</feature>
<keyword evidence="5" id="KW-1133">Transmembrane helix</keyword>
<sequence>MFSHHSAPGVPVEGHLYLRSWLPFCRDLSTCPSTKLDIITAMKLTWSLYAPSGGLVSLTTSLLTFTSAFAAECQPATWSKEGLRATPSPEMTIMSENMIILGTAEPGEINCHYASRTGSNVNYYTCTQLAEKYEISVEEFFLINPTLEPDCSNIEPRTEYCVDGFIEPVRAYDGVCGPASNNATCFGTDKQCCNSETWTCGNTEADCAPGTCWEGACHGDSVYSTDGTCGFDHARHGYRFCAGKWGDCCNFDGVCGTGEDFCGIKNCQSGNCTRPVATPAPFPDWLSGNTPDGTCGGAMGYTCNVAFGYCCNKDGVCGSLPSDCGVGCQPEFGKCGYVPYPVPTSAKPQPSAVSSTTTATPSSTSMMHCLNRSPYQLLRALAMDARARQNQEVLTMLTTQIYAISPAVMGIVQMVLGLFLPHIAFSVHLSKAIARARKTPLNQQAKIVKIKARVLLMLAELRTNP</sequence>
<dbReference type="InterPro" id="IPR036861">
    <property type="entry name" value="Endochitinase-like_sf"/>
</dbReference>
<accession>A0A066XSK5</accession>
<keyword evidence="2 3" id="KW-1015">Disulfide bond</keyword>
<feature type="disulfide bond" evidence="3">
    <location>
        <begin position="310"/>
        <end position="324"/>
    </location>
</feature>
<comment type="caution">
    <text evidence="7">The sequence shown here is derived from an EMBL/GenBank/DDBJ whole genome shotgun (WGS) entry which is preliminary data.</text>
</comment>
<dbReference type="CDD" id="cd11618">
    <property type="entry name" value="ChtBD1_1"/>
    <property type="match status" value="1"/>
</dbReference>
<dbReference type="PANTHER" id="PTHR47849:SF8">
    <property type="entry name" value="LECTIN"/>
    <property type="match status" value="1"/>
</dbReference>
<feature type="domain" description="Chitin-binding type-1" evidence="6">
    <location>
        <begin position="292"/>
        <end position="337"/>
    </location>
</feature>
<evidence type="ECO:0000313" key="7">
    <source>
        <dbReference type="EMBL" id="KDN70664.1"/>
    </source>
</evidence>
<name>A0A066XSK5_COLSU</name>
<proteinExistence type="predicted"/>
<dbReference type="Proteomes" id="UP000027238">
    <property type="component" value="Unassembled WGS sequence"/>
</dbReference>
<dbReference type="Gene3D" id="3.10.350.10">
    <property type="entry name" value="LysM domain"/>
    <property type="match status" value="1"/>
</dbReference>
<feature type="disulfide bond" evidence="3">
    <location>
        <begin position="248"/>
        <end position="262"/>
    </location>
</feature>
<dbReference type="STRING" id="1173701.A0A066XSK5"/>
<dbReference type="InterPro" id="IPR036779">
    <property type="entry name" value="LysM_dom_sf"/>
</dbReference>
<comment type="caution">
    <text evidence="3">Lacks conserved residue(s) required for the propagation of feature annotation.</text>
</comment>
<dbReference type="PROSITE" id="PS50941">
    <property type="entry name" value="CHIT_BIND_I_2"/>
    <property type="match status" value="2"/>
</dbReference>
<organism evidence="7 8">
    <name type="scientific">Colletotrichum sublineola</name>
    <name type="common">Sorghum anthracnose fungus</name>
    <dbReference type="NCBI Taxonomy" id="1173701"/>
    <lineage>
        <taxon>Eukaryota</taxon>
        <taxon>Fungi</taxon>
        <taxon>Dikarya</taxon>
        <taxon>Ascomycota</taxon>
        <taxon>Pezizomycotina</taxon>
        <taxon>Sordariomycetes</taxon>
        <taxon>Hypocreomycetidae</taxon>
        <taxon>Glomerellales</taxon>
        <taxon>Glomerellaceae</taxon>
        <taxon>Colletotrichum</taxon>
        <taxon>Colletotrichum graminicola species complex</taxon>
    </lineage>
</organism>
<protein>
    <recommendedName>
        <fullName evidence="6">Chitin-binding type-1 domain-containing protein</fullName>
    </recommendedName>
</protein>
<evidence type="ECO:0000256" key="4">
    <source>
        <dbReference type="SAM" id="MobiDB-lite"/>
    </source>
</evidence>
<gene>
    <name evidence="7" type="ORF">CSUB01_12246</name>
</gene>
<dbReference type="SUPFAM" id="SSF57016">
    <property type="entry name" value="Plant lectins/antimicrobial peptides"/>
    <property type="match status" value="2"/>
</dbReference>
<dbReference type="OMA" id="INCHYAS"/>
<dbReference type="EMBL" id="JMSE01000317">
    <property type="protein sequence ID" value="KDN70664.1"/>
    <property type="molecule type" value="Genomic_DNA"/>
</dbReference>
<feature type="domain" description="Chitin-binding type-1" evidence="6">
    <location>
        <begin position="226"/>
        <end position="274"/>
    </location>
</feature>
<dbReference type="InterPro" id="IPR001002">
    <property type="entry name" value="Chitin-bd_1"/>
</dbReference>
<evidence type="ECO:0000256" key="3">
    <source>
        <dbReference type="PROSITE-ProRule" id="PRU00261"/>
    </source>
</evidence>
<dbReference type="OrthoDB" id="4846743at2759"/>
<evidence type="ECO:0000256" key="2">
    <source>
        <dbReference type="ARBA" id="ARBA00023157"/>
    </source>
</evidence>
<dbReference type="eggNOG" id="ENOG502STNY">
    <property type="taxonomic scope" value="Eukaryota"/>
</dbReference>
<dbReference type="AlphaFoldDB" id="A0A066XSK5"/>
<feature type="compositionally biased region" description="Low complexity" evidence="4">
    <location>
        <begin position="350"/>
        <end position="365"/>
    </location>
</feature>
<evidence type="ECO:0000256" key="5">
    <source>
        <dbReference type="SAM" id="Phobius"/>
    </source>
</evidence>
<dbReference type="PANTHER" id="PTHR47849">
    <property type="entry name" value="CHITIN-BINDING LECTIN 1"/>
    <property type="match status" value="1"/>
</dbReference>
<keyword evidence="5" id="KW-0812">Transmembrane</keyword>
<evidence type="ECO:0000313" key="8">
    <source>
        <dbReference type="Proteomes" id="UP000027238"/>
    </source>
</evidence>
<reference evidence="8" key="1">
    <citation type="journal article" date="2014" name="Genome Announc.">
        <title>Draft genome sequence of Colletotrichum sublineola, a destructive pathogen of cultivated sorghum.</title>
        <authorList>
            <person name="Baroncelli R."/>
            <person name="Sanz-Martin J.M."/>
            <person name="Rech G.E."/>
            <person name="Sukno S.A."/>
            <person name="Thon M.R."/>
        </authorList>
    </citation>
    <scope>NUCLEOTIDE SEQUENCE [LARGE SCALE GENOMIC DNA]</scope>
    <source>
        <strain evidence="8">TX430BB</strain>
    </source>
</reference>
<dbReference type="GO" id="GO:0008061">
    <property type="term" value="F:chitin binding"/>
    <property type="evidence" value="ECO:0007669"/>
    <property type="project" value="UniProtKB-UniRule"/>
</dbReference>
<evidence type="ECO:0000256" key="1">
    <source>
        <dbReference type="ARBA" id="ARBA00022669"/>
    </source>
</evidence>
<keyword evidence="8" id="KW-1185">Reference proteome</keyword>
<keyword evidence="1 3" id="KW-0147">Chitin-binding</keyword>
<dbReference type="HOGENOM" id="CLU_587938_0_0_1"/>
<feature type="region of interest" description="Disordered" evidence="4">
    <location>
        <begin position="346"/>
        <end position="365"/>
    </location>
</feature>